<reference evidence="2" key="1">
    <citation type="journal article" date="2019" name="Int. J. Syst. Evol. Microbiol.">
        <title>The Global Catalogue of Microorganisms (GCM) 10K type strain sequencing project: providing services to taxonomists for standard genome sequencing and annotation.</title>
        <authorList>
            <consortium name="The Broad Institute Genomics Platform"/>
            <consortium name="The Broad Institute Genome Sequencing Center for Infectious Disease"/>
            <person name="Wu L."/>
            <person name="Ma J."/>
        </authorList>
    </citation>
    <scope>NUCLEOTIDE SEQUENCE [LARGE SCALE GENOMIC DNA]</scope>
    <source>
        <strain evidence="2">KCTC 42875</strain>
    </source>
</reference>
<dbReference type="EMBL" id="JBHRXK010000003">
    <property type="protein sequence ID" value="MFC3551033.1"/>
    <property type="molecule type" value="Genomic_DNA"/>
</dbReference>
<gene>
    <name evidence="1" type="ORF">ACFOLC_08375</name>
</gene>
<protein>
    <recommendedName>
        <fullName evidence="3">EF-hand domain-containing protein</fullName>
    </recommendedName>
</protein>
<keyword evidence="2" id="KW-1185">Reference proteome</keyword>
<evidence type="ECO:0008006" key="3">
    <source>
        <dbReference type="Google" id="ProtNLM"/>
    </source>
</evidence>
<organism evidence="1 2">
    <name type="scientific">Lysobacter cavernae</name>
    <dbReference type="NCBI Taxonomy" id="1685901"/>
    <lineage>
        <taxon>Bacteria</taxon>
        <taxon>Pseudomonadati</taxon>
        <taxon>Pseudomonadota</taxon>
        <taxon>Gammaproteobacteria</taxon>
        <taxon>Lysobacterales</taxon>
        <taxon>Lysobacteraceae</taxon>
        <taxon>Lysobacter</taxon>
    </lineage>
</organism>
<comment type="caution">
    <text evidence="1">The sequence shown here is derived from an EMBL/GenBank/DDBJ whole genome shotgun (WGS) entry which is preliminary data.</text>
</comment>
<evidence type="ECO:0000313" key="2">
    <source>
        <dbReference type="Proteomes" id="UP001595740"/>
    </source>
</evidence>
<name>A0ABV7RQD1_9GAMM</name>
<proteinExistence type="predicted"/>
<dbReference type="RefSeq" id="WP_386758788.1">
    <property type="nucleotide sequence ID" value="NZ_JBHRXK010000003.1"/>
</dbReference>
<evidence type="ECO:0000313" key="1">
    <source>
        <dbReference type="EMBL" id="MFC3551033.1"/>
    </source>
</evidence>
<dbReference type="Proteomes" id="UP001595740">
    <property type="component" value="Unassembled WGS sequence"/>
</dbReference>
<accession>A0ABV7RQD1</accession>
<sequence>MSPKPRSRFTLRRKFLLGFVVLLLGAIAWLHFTGAAGTSGIASQDMDWDGDGAVTRHEVLQSLYAVVVEKTTQGQRECRAYTWRRDGGTIRVDCRTTPASAADTKKDAGK</sequence>